<dbReference type="SUPFAM" id="SSF111369">
    <property type="entry name" value="HlyD-like secretion proteins"/>
    <property type="match status" value="1"/>
</dbReference>
<name>A0A223V544_9FLAO</name>
<dbReference type="AlphaFoldDB" id="A0A223V544"/>
<reference evidence="5 6" key="1">
    <citation type="submission" date="2017-08" db="EMBL/GenBank/DDBJ databases">
        <title>The complete genome sequence of Maribacter sp. B1, isolated from deep-sea sediment.</title>
        <authorList>
            <person name="Wu Y.-H."/>
            <person name="Cheng H."/>
            <person name="Xu X.-W."/>
        </authorList>
    </citation>
    <scope>NUCLEOTIDE SEQUENCE [LARGE SCALE GENOMIC DNA]</scope>
    <source>
        <strain evidence="5 6">B1</strain>
    </source>
</reference>
<proteinExistence type="inferred from homology"/>
<dbReference type="PANTHER" id="PTHR30469">
    <property type="entry name" value="MULTIDRUG RESISTANCE PROTEIN MDTA"/>
    <property type="match status" value="1"/>
</dbReference>
<evidence type="ECO:0000259" key="2">
    <source>
        <dbReference type="Pfam" id="PF25954"/>
    </source>
</evidence>
<dbReference type="Gene3D" id="2.40.30.170">
    <property type="match status" value="1"/>
</dbReference>
<gene>
    <name evidence="5" type="ORF">CJ263_06830</name>
</gene>
<dbReference type="OrthoDB" id="9806939at2"/>
<accession>A0A223V544</accession>
<dbReference type="InterPro" id="IPR058637">
    <property type="entry name" value="YknX-like_C"/>
</dbReference>
<dbReference type="NCBIfam" id="TIGR01730">
    <property type="entry name" value="RND_mfp"/>
    <property type="match status" value="1"/>
</dbReference>
<feature type="domain" description="YknX-like C-terminal permuted SH3-like" evidence="4">
    <location>
        <begin position="287"/>
        <end position="351"/>
    </location>
</feature>
<feature type="domain" description="CzcB-like barrel-sandwich hybrid" evidence="3">
    <location>
        <begin position="76"/>
        <end position="197"/>
    </location>
</feature>
<dbReference type="InterPro" id="IPR058647">
    <property type="entry name" value="BSH_CzcB-like"/>
</dbReference>
<dbReference type="Gene3D" id="2.40.420.20">
    <property type="match status" value="1"/>
</dbReference>
<dbReference type="InterPro" id="IPR058792">
    <property type="entry name" value="Beta-barrel_RND_2"/>
</dbReference>
<dbReference type="GO" id="GO:1990281">
    <property type="term" value="C:efflux pump complex"/>
    <property type="evidence" value="ECO:0007669"/>
    <property type="project" value="TreeGrafter"/>
</dbReference>
<protein>
    <submittedName>
        <fullName evidence="5">Efflux transporter periplasmic adaptor subunit</fullName>
    </submittedName>
</protein>
<dbReference type="Pfam" id="PF25973">
    <property type="entry name" value="BSH_CzcB"/>
    <property type="match status" value="1"/>
</dbReference>
<evidence type="ECO:0000313" key="6">
    <source>
        <dbReference type="Proteomes" id="UP000215244"/>
    </source>
</evidence>
<dbReference type="Gene3D" id="2.40.50.100">
    <property type="match status" value="2"/>
</dbReference>
<organism evidence="5 6">
    <name type="scientific">Maribacter cobaltidurans</name>
    <dbReference type="NCBI Taxonomy" id="1178778"/>
    <lineage>
        <taxon>Bacteria</taxon>
        <taxon>Pseudomonadati</taxon>
        <taxon>Bacteroidota</taxon>
        <taxon>Flavobacteriia</taxon>
        <taxon>Flavobacteriales</taxon>
        <taxon>Flavobacteriaceae</taxon>
        <taxon>Maribacter</taxon>
    </lineage>
</organism>
<dbReference type="RefSeq" id="WP_094996580.1">
    <property type="nucleotide sequence ID" value="NZ_BMJL01000006.1"/>
</dbReference>
<evidence type="ECO:0000259" key="4">
    <source>
        <dbReference type="Pfam" id="PF25989"/>
    </source>
</evidence>
<evidence type="ECO:0000313" key="5">
    <source>
        <dbReference type="EMBL" id="ASV29959.1"/>
    </source>
</evidence>
<dbReference type="FunFam" id="2.40.30.170:FF:000010">
    <property type="entry name" value="Efflux RND transporter periplasmic adaptor subunit"/>
    <property type="match status" value="1"/>
</dbReference>
<evidence type="ECO:0000256" key="1">
    <source>
        <dbReference type="ARBA" id="ARBA00009477"/>
    </source>
</evidence>
<evidence type="ECO:0000259" key="3">
    <source>
        <dbReference type="Pfam" id="PF25973"/>
    </source>
</evidence>
<feature type="domain" description="CusB-like beta-barrel" evidence="2">
    <location>
        <begin position="203"/>
        <end position="276"/>
    </location>
</feature>
<dbReference type="Pfam" id="PF25954">
    <property type="entry name" value="Beta-barrel_RND_2"/>
    <property type="match status" value="1"/>
</dbReference>
<sequence>MKKNIIYILVIVVALALIAFTLMNNKQENQAKTDIVAQKNASVAVKVDTVKTENSSLNFTANGNFEPFKELDFSAEKPGRVVRVLVEEGDYVRVGQTLAIVRSEQVSAELHAAEAAYQNATTNFKRFENALKTGGVTEQQMDQAKLTLVTAQSRLEQAKVNAGDVNIKATIKGVVNKRYIEPGSVLGAATPMFEIVDVSKLKLRVTVNESQVASLKVGDLVNVKAGVLPDRTFSGKITFIAPKSDSSLNFPVEIEISNNPDNALKAGMYGTATFTSSDRESQMILVAPRNAFLGSVSSNQVFVAEDGVAKLTGVTAGRIFGDKVEILDGLDSNELVVVTGQINLQDGSKIDIID</sequence>
<dbReference type="InterPro" id="IPR006143">
    <property type="entry name" value="RND_pump_MFP"/>
</dbReference>
<comment type="similarity">
    <text evidence="1">Belongs to the membrane fusion protein (MFP) (TC 8.A.1) family.</text>
</comment>
<dbReference type="Pfam" id="PF25989">
    <property type="entry name" value="YknX_C"/>
    <property type="match status" value="1"/>
</dbReference>
<dbReference type="KEGG" id="marb:CJ263_06830"/>
<dbReference type="Proteomes" id="UP000215244">
    <property type="component" value="Chromosome"/>
</dbReference>
<keyword evidence="6" id="KW-1185">Reference proteome</keyword>
<dbReference type="EMBL" id="CP022957">
    <property type="protein sequence ID" value="ASV29959.1"/>
    <property type="molecule type" value="Genomic_DNA"/>
</dbReference>
<dbReference type="GO" id="GO:0015562">
    <property type="term" value="F:efflux transmembrane transporter activity"/>
    <property type="evidence" value="ECO:0007669"/>
    <property type="project" value="TreeGrafter"/>
</dbReference>